<dbReference type="GO" id="GO:0008716">
    <property type="term" value="F:D-alanine-D-alanine ligase activity"/>
    <property type="evidence" value="ECO:0007669"/>
    <property type="project" value="UniProtKB-UniRule"/>
</dbReference>
<accession>A0A0R1H160</accession>
<evidence type="ECO:0000259" key="26">
    <source>
        <dbReference type="PROSITE" id="PS50975"/>
    </source>
</evidence>
<name>A0A0R1H160_9LACO</name>
<dbReference type="SUPFAM" id="SSF52440">
    <property type="entry name" value="PreATP-grasp domain"/>
    <property type="match status" value="1"/>
</dbReference>
<dbReference type="GO" id="GO:0009252">
    <property type="term" value="P:peptidoglycan biosynthetic process"/>
    <property type="evidence" value="ECO:0007669"/>
    <property type="project" value="UniProtKB-UniRule"/>
</dbReference>
<organism evidence="27 28">
    <name type="scientific">Levilactobacillus parabrevis ATCC 53295</name>
    <dbReference type="NCBI Taxonomy" id="1267003"/>
    <lineage>
        <taxon>Bacteria</taxon>
        <taxon>Bacillati</taxon>
        <taxon>Bacillota</taxon>
        <taxon>Bacilli</taxon>
        <taxon>Lactobacillales</taxon>
        <taxon>Lactobacillaceae</taxon>
        <taxon>Levilactobacillus</taxon>
    </lineage>
</organism>
<evidence type="ECO:0000256" key="4">
    <source>
        <dbReference type="ARBA" id="ARBA00004752"/>
    </source>
</evidence>
<dbReference type="PATRIC" id="fig|1267003.4.peg.103"/>
<dbReference type="NCBIfam" id="NF002528">
    <property type="entry name" value="PRK01966.1-4"/>
    <property type="match status" value="1"/>
</dbReference>
<comment type="subcellular location">
    <subcellularLocation>
        <location evidence="3 22">Cytoplasm</location>
    </subcellularLocation>
</comment>
<keyword evidence="15 24" id="KW-0464">Manganese</keyword>
<evidence type="ECO:0000256" key="8">
    <source>
        <dbReference type="ARBA" id="ARBA00022598"/>
    </source>
</evidence>
<dbReference type="eggNOG" id="COG1181">
    <property type="taxonomic scope" value="Bacteria"/>
</dbReference>
<evidence type="ECO:0000256" key="2">
    <source>
        <dbReference type="ARBA" id="ARBA00003921"/>
    </source>
</evidence>
<comment type="pathway">
    <text evidence="4 22">Cell wall biogenesis; peptidoglycan biosynthesis.</text>
</comment>
<comment type="pathway">
    <text evidence="18">Glycan biosynthesis.</text>
</comment>
<sequence length="384" mass="42224">MSDKMDTKTKLHVGLLFGGNSSEHDVSKRSAHNIYDAMDKSRYNVSLFLLTRDGFVLSDAASRRVFDGEDEATVAAEEQAQVDATNPLAPIWNLSQAKDIDVFFPIIHGNLGEDGTIQGLFRLLKKPFVGSGVLASATAFDKDMTKQVLTTHGIRNTKYVVITPENRDEYDYATVSEKLGTNVFIKPANQGSSVGIHKAGNAEEFNAGVADAFRYDFKVMVEETIAGPEEVEISILGNEHPQASKLGAIRVPESDVFYDYNNKFVDASGVTFEVPVELPAELTTEITTMGLRAYAALGLKGMARIDYLVSKDGVPYVGEVNTLPGFTNISLYPQLWQASGISYADLIDRLIELALEEFKYQDELAYDFIPLDNNSAASTYKPKK</sequence>
<dbReference type="GO" id="GO:0046872">
    <property type="term" value="F:metal ion binding"/>
    <property type="evidence" value="ECO:0007669"/>
    <property type="project" value="UniProtKB-KW"/>
</dbReference>
<evidence type="ECO:0000256" key="11">
    <source>
        <dbReference type="ARBA" id="ARBA00022840"/>
    </source>
</evidence>
<evidence type="ECO:0000256" key="3">
    <source>
        <dbReference type="ARBA" id="ARBA00004496"/>
    </source>
</evidence>
<dbReference type="EC" id="6.3.2.4" evidence="6 22"/>
<reference evidence="27 28" key="1">
    <citation type="journal article" date="2015" name="Genome Announc.">
        <title>Expanding the biotechnology potential of lactobacilli through comparative genomics of 213 strains and associated genera.</title>
        <authorList>
            <person name="Sun Z."/>
            <person name="Harris H.M."/>
            <person name="McCann A."/>
            <person name="Guo C."/>
            <person name="Argimon S."/>
            <person name="Zhang W."/>
            <person name="Yang X."/>
            <person name="Jeffery I.B."/>
            <person name="Cooney J.C."/>
            <person name="Kagawa T.F."/>
            <person name="Liu W."/>
            <person name="Song Y."/>
            <person name="Salvetti E."/>
            <person name="Wrobel A."/>
            <person name="Rasinkangas P."/>
            <person name="Parkhill J."/>
            <person name="Rea M.C."/>
            <person name="O'Sullivan O."/>
            <person name="Ritari J."/>
            <person name="Douillard F.P."/>
            <person name="Paul Ross R."/>
            <person name="Yang R."/>
            <person name="Briner A.E."/>
            <person name="Felis G.E."/>
            <person name="de Vos W.M."/>
            <person name="Barrangou R."/>
            <person name="Klaenhammer T.R."/>
            <person name="Caufield P.W."/>
            <person name="Cui Y."/>
            <person name="Zhang H."/>
            <person name="O'Toole P.W."/>
        </authorList>
    </citation>
    <scope>NUCLEOTIDE SEQUENCE [LARGE SCALE GENOMIC DNA]</scope>
    <source>
        <strain evidence="27 28">ATCC 53295</strain>
    </source>
</reference>
<evidence type="ECO:0000256" key="19">
    <source>
        <dbReference type="ARBA" id="ARBA00068427"/>
    </source>
</evidence>
<dbReference type="InterPro" id="IPR016185">
    <property type="entry name" value="PreATP-grasp_dom_sf"/>
</dbReference>
<evidence type="ECO:0000256" key="1">
    <source>
        <dbReference type="ARBA" id="ARBA00001936"/>
    </source>
</evidence>
<dbReference type="NCBIfam" id="TIGR01205">
    <property type="entry name" value="D_ala_D_alaTIGR"/>
    <property type="match status" value="1"/>
</dbReference>
<keyword evidence="7 22" id="KW-0963">Cytoplasm</keyword>
<evidence type="ECO:0000256" key="12">
    <source>
        <dbReference type="ARBA" id="ARBA00022842"/>
    </source>
</evidence>
<dbReference type="UniPathway" id="UPA00219"/>
<evidence type="ECO:0000256" key="14">
    <source>
        <dbReference type="ARBA" id="ARBA00022984"/>
    </source>
</evidence>
<dbReference type="PROSITE" id="PS50975">
    <property type="entry name" value="ATP_GRASP"/>
    <property type="match status" value="1"/>
</dbReference>
<dbReference type="PANTHER" id="PTHR23132">
    <property type="entry name" value="D-ALANINE--D-ALANINE LIGASE"/>
    <property type="match status" value="1"/>
</dbReference>
<dbReference type="InterPro" id="IPR011127">
    <property type="entry name" value="Dala_Dala_lig_N"/>
</dbReference>
<keyword evidence="8 22" id="KW-0436">Ligase</keyword>
<evidence type="ECO:0000256" key="25">
    <source>
        <dbReference type="PROSITE-ProRule" id="PRU00409"/>
    </source>
</evidence>
<dbReference type="Gene3D" id="3.40.50.20">
    <property type="match status" value="1"/>
</dbReference>
<dbReference type="InterPro" id="IPR011095">
    <property type="entry name" value="Dala_Dala_lig_C"/>
</dbReference>
<protein>
    <recommendedName>
        <fullName evidence="19 22">D-alanine--D-alanine ligase</fullName>
        <ecNumber evidence="6 22">6.3.2.4</ecNumber>
    </recommendedName>
    <alternativeName>
        <fullName evidence="21 22">D-Ala-D-Ala ligase</fullName>
    </alternativeName>
    <alternativeName>
        <fullName evidence="20 22">D-alanylalanine synthetase</fullName>
    </alternativeName>
</protein>
<evidence type="ECO:0000256" key="22">
    <source>
        <dbReference type="HAMAP-Rule" id="MF_00047"/>
    </source>
</evidence>
<evidence type="ECO:0000256" key="15">
    <source>
        <dbReference type="ARBA" id="ARBA00023211"/>
    </source>
</evidence>
<dbReference type="InterPro" id="IPR000291">
    <property type="entry name" value="D-Ala_lig_Van_CS"/>
</dbReference>
<keyword evidence="11 25" id="KW-0067">ATP-binding</keyword>
<dbReference type="InterPro" id="IPR005905">
    <property type="entry name" value="D_ala_D_ala"/>
</dbReference>
<evidence type="ECO:0000256" key="7">
    <source>
        <dbReference type="ARBA" id="ARBA00022490"/>
    </source>
</evidence>
<evidence type="ECO:0000256" key="9">
    <source>
        <dbReference type="ARBA" id="ARBA00022723"/>
    </source>
</evidence>
<dbReference type="PROSITE" id="PS00844">
    <property type="entry name" value="DALA_DALA_LIGASE_2"/>
    <property type="match status" value="1"/>
</dbReference>
<feature type="binding site" evidence="24">
    <location>
        <position position="321"/>
    </location>
    <ligand>
        <name>Mg(2+)</name>
        <dbReference type="ChEBI" id="CHEBI:18420"/>
        <label>2</label>
    </ligand>
</feature>
<dbReference type="PIRSF" id="PIRSF039102">
    <property type="entry name" value="Ddl/VanB"/>
    <property type="match status" value="1"/>
</dbReference>
<dbReference type="InterPro" id="IPR011761">
    <property type="entry name" value="ATP-grasp"/>
</dbReference>
<evidence type="ECO:0000256" key="23">
    <source>
        <dbReference type="PIRSR" id="PIRSR039102-1"/>
    </source>
</evidence>
<evidence type="ECO:0000256" key="20">
    <source>
        <dbReference type="ARBA" id="ARBA00076288"/>
    </source>
</evidence>
<feature type="active site" evidence="23">
    <location>
        <position position="23"/>
    </location>
</feature>
<keyword evidence="9 24" id="KW-0479">Metal-binding</keyword>
<evidence type="ECO:0000256" key="16">
    <source>
        <dbReference type="ARBA" id="ARBA00023316"/>
    </source>
</evidence>
<dbReference type="HAMAP" id="MF_00047">
    <property type="entry name" value="Dala_Dala_lig"/>
    <property type="match status" value="1"/>
</dbReference>
<comment type="function">
    <text evidence="2 22">Cell wall formation.</text>
</comment>
<dbReference type="Gene3D" id="3.30.1490.20">
    <property type="entry name" value="ATP-grasp fold, A domain"/>
    <property type="match status" value="1"/>
</dbReference>
<feature type="active site" evidence="23">
    <location>
        <position position="330"/>
    </location>
</feature>
<comment type="caution">
    <text evidence="27">The sequence shown here is derived from an EMBL/GenBank/DDBJ whole genome shotgun (WGS) entry which is preliminary data.</text>
</comment>
<evidence type="ECO:0000256" key="13">
    <source>
        <dbReference type="ARBA" id="ARBA00022960"/>
    </source>
</evidence>
<evidence type="ECO:0000256" key="6">
    <source>
        <dbReference type="ARBA" id="ARBA00012216"/>
    </source>
</evidence>
<dbReference type="GO" id="GO:0071555">
    <property type="term" value="P:cell wall organization"/>
    <property type="evidence" value="ECO:0007669"/>
    <property type="project" value="UniProtKB-KW"/>
</dbReference>
<dbReference type="FunFam" id="3.30.1490.20:FF:000007">
    <property type="entry name" value="D-alanine--D-alanine ligase"/>
    <property type="match status" value="1"/>
</dbReference>
<evidence type="ECO:0000256" key="10">
    <source>
        <dbReference type="ARBA" id="ARBA00022741"/>
    </source>
</evidence>
<dbReference type="Proteomes" id="UP000051176">
    <property type="component" value="Unassembled WGS sequence"/>
</dbReference>
<dbReference type="GO" id="GO:0008360">
    <property type="term" value="P:regulation of cell shape"/>
    <property type="evidence" value="ECO:0007669"/>
    <property type="project" value="UniProtKB-KW"/>
</dbReference>
<comment type="cofactor">
    <cofactor evidence="24">
        <name>Mg(2+)</name>
        <dbReference type="ChEBI" id="CHEBI:18420"/>
    </cofactor>
    <cofactor evidence="24">
        <name>Mn(2+)</name>
        <dbReference type="ChEBI" id="CHEBI:29035"/>
    </cofactor>
    <text evidence="24">Binds 2 magnesium or manganese ions per subunit.</text>
</comment>
<dbReference type="PANTHER" id="PTHR23132:SF25">
    <property type="entry name" value="D-ALANINE--D-ALANINE LIGASE A"/>
    <property type="match status" value="1"/>
</dbReference>
<evidence type="ECO:0000256" key="18">
    <source>
        <dbReference type="ARBA" id="ARBA00060592"/>
    </source>
</evidence>
<evidence type="ECO:0000313" key="28">
    <source>
        <dbReference type="Proteomes" id="UP000051176"/>
    </source>
</evidence>
<dbReference type="AlphaFoldDB" id="A0A0R1H160"/>
<evidence type="ECO:0000313" key="27">
    <source>
        <dbReference type="EMBL" id="KRK39753.1"/>
    </source>
</evidence>
<feature type="domain" description="ATP-grasp" evidence="26">
    <location>
        <begin position="146"/>
        <end position="352"/>
    </location>
</feature>
<dbReference type="GO" id="GO:0005829">
    <property type="term" value="C:cytosol"/>
    <property type="evidence" value="ECO:0007669"/>
    <property type="project" value="TreeGrafter"/>
</dbReference>
<evidence type="ECO:0000256" key="5">
    <source>
        <dbReference type="ARBA" id="ARBA00010871"/>
    </source>
</evidence>
<keyword evidence="12 24" id="KW-0460">Magnesium</keyword>
<dbReference type="Gene3D" id="3.30.470.20">
    <property type="entry name" value="ATP-grasp fold, B domain"/>
    <property type="match status" value="1"/>
</dbReference>
<comment type="cofactor">
    <cofactor evidence="1">
        <name>Mn(2+)</name>
        <dbReference type="ChEBI" id="CHEBI:29035"/>
    </cofactor>
</comment>
<comment type="catalytic activity">
    <reaction evidence="17 22">
        <text>2 D-alanine + ATP = D-alanyl-D-alanine + ADP + phosphate + H(+)</text>
        <dbReference type="Rhea" id="RHEA:11224"/>
        <dbReference type="ChEBI" id="CHEBI:15378"/>
        <dbReference type="ChEBI" id="CHEBI:30616"/>
        <dbReference type="ChEBI" id="CHEBI:43474"/>
        <dbReference type="ChEBI" id="CHEBI:57416"/>
        <dbReference type="ChEBI" id="CHEBI:57822"/>
        <dbReference type="ChEBI" id="CHEBI:456216"/>
        <dbReference type="EC" id="6.3.2.4"/>
    </reaction>
</comment>
<dbReference type="Pfam" id="PF07478">
    <property type="entry name" value="Dala_Dala_lig_C"/>
    <property type="match status" value="1"/>
</dbReference>
<dbReference type="STRING" id="357278.IV61_GL001304"/>
<feature type="active site" evidence="23">
    <location>
        <position position="192"/>
    </location>
</feature>
<keyword evidence="14 22" id="KW-0573">Peptidoglycan synthesis</keyword>
<evidence type="ECO:0000256" key="24">
    <source>
        <dbReference type="PIRSR" id="PIRSR039102-3"/>
    </source>
</evidence>
<keyword evidence="13 22" id="KW-0133">Cell shape</keyword>
<feature type="binding site" evidence="24">
    <location>
        <position position="306"/>
    </location>
    <ligand>
        <name>Mg(2+)</name>
        <dbReference type="ChEBI" id="CHEBI:18420"/>
        <label>1</label>
    </ligand>
</feature>
<dbReference type="Pfam" id="PF01820">
    <property type="entry name" value="Dala_Dala_lig_N"/>
    <property type="match status" value="1"/>
</dbReference>
<keyword evidence="10 25" id="KW-0547">Nucleotide-binding</keyword>
<dbReference type="GO" id="GO:0005524">
    <property type="term" value="F:ATP binding"/>
    <property type="evidence" value="ECO:0007669"/>
    <property type="project" value="UniProtKB-UniRule"/>
</dbReference>
<keyword evidence="28" id="KW-1185">Reference proteome</keyword>
<dbReference type="SUPFAM" id="SSF56059">
    <property type="entry name" value="Glutathione synthetase ATP-binding domain-like"/>
    <property type="match status" value="1"/>
</dbReference>
<keyword evidence="16 22" id="KW-0961">Cell wall biogenesis/degradation</keyword>
<proteinExistence type="inferred from homology"/>
<evidence type="ECO:0000256" key="17">
    <source>
        <dbReference type="ARBA" id="ARBA00047614"/>
    </source>
</evidence>
<gene>
    <name evidence="22" type="primary">ddl</name>
    <name evidence="27" type="ORF">FD07_GL000104</name>
</gene>
<evidence type="ECO:0000256" key="21">
    <source>
        <dbReference type="ARBA" id="ARBA00077154"/>
    </source>
</evidence>
<dbReference type="PROSITE" id="PS00843">
    <property type="entry name" value="DALA_DALA_LIGASE_1"/>
    <property type="match status" value="1"/>
</dbReference>
<feature type="binding site" evidence="24">
    <location>
        <position position="319"/>
    </location>
    <ligand>
        <name>Mg(2+)</name>
        <dbReference type="ChEBI" id="CHEBI:18420"/>
        <label>2</label>
    </ligand>
</feature>
<comment type="similarity">
    <text evidence="5 22">Belongs to the D-alanine--D-alanine ligase family.</text>
</comment>
<dbReference type="EMBL" id="AZCZ01000001">
    <property type="protein sequence ID" value="KRK39753.1"/>
    <property type="molecule type" value="Genomic_DNA"/>
</dbReference>
<feature type="binding site" evidence="24">
    <location>
        <position position="319"/>
    </location>
    <ligand>
        <name>Mg(2+)</name>
        <dbReference type="ChEBI" id="CHEBI:18420"/>
        <label>1</label>
    </ligand>
</feature>
<dbReference type="InterPro" id="IPR013815">
    <property type="entry name" value="ATP_grasp_subdomain_1"/>
</dbReference>